<accession>A0A1Y6FFA7</accession>
<dbReference type="RefSeq" id="WP_086470221.1">
    <property type="nucleotide sequence ID" value="NZ_FXWK01000001.1"/>
</dbReference>
<evidence type="ECO:0000313" key="1">
    <source>
        <dbReference type="EMBL" id="SMQ71542.1"/>
    </source>
</evidence>
<dbReference type="EMBL" id="FXWK01000001">
    <property type="protein sequence ID" value="SMQ71542.1"/>
    <property type="molecule type" value="Genomic_DNA"/>
</dbReference>
<proteinExistence type="predicted"/>
<organism evidence="1 2">
    <name type="scientific">Devosia lucknowensis</name>
    <dbReference type="NCBI Taxonomy" id="1096929"/>
    <lineage>
        <taxon>Bacteria</taxon>
        <taxon>Pseudomonadati</taxon>
        <taxon>Pseudomonadota</taxon>
        <taxon>Alphaproteobacteria</taxon>
        <taxon>Hyphomicrobiales</taxon>
        <taxon>Devosiaceae</taxon>
        <taxon>Devosia</taxon>
    </lineage>
</organism>
<evidence type="ECO:0008006" key="3">
    <source>
        <dbReference type="Google" id="ProtNLM"/>
    </source>
</evidence>
<gene>
    <name evidence="1" type="ORF">SAMN06295905_1948</name>
</gene>
<keyword evidence="2" id="KW-1185">Reference proteome</keyword>
<dbReference type="Proteomes" id="UP000194474">
    <property type="component" value="Unassembled WGS sequence"/>
</dbReference>
<evidence type="ECO:0000313" key="2">
    <source>
        <dbReference type="Proteomes" id="UP000194474"/>
    </source>
</evidence>
<name>A0A1Y6FFA7_9HYPH</name>
<sequence>MAPDIVPPPDTDPGDLFHQHLVQARDAIAAGHYAEAVATYQACLGDPGLAARLHLHVEALANCGAALLREAMAEPDANLAARRIDRAIAVLVQARTVSVGSTSPVAATVLGNLALAHLGRHAIGRNEADLLSARIALDEADPLGKRHDAEVLDWLRSIGAALARQHPGE</sequence>
<protein>
    <recommendedName>
        <fullName evidence="3">Tetratricopeptide repeat-containing protein</fullName>
    </recommendedName>
</protein>
<reference evidence="2" key="1">
    <citation type="submission" date="2017-04" db="EMBL/GenBank/DDBJ databases">
        <authorList>
            <person name="Varghese N."/>
            <person name="Submissions S."/>
        </authorList>
    </citation>
    <scope>NUCLEOTIDE SEQUENCE [LARGE SCALE GENOMIC DNA]</scope>
</reference>
<dbReference type="AlphaFoldDB" id="A0A1Y6FFA7"/>